<dbReference type="InParanoid" id="B3RZH2"/>
<dbReference type="PhylomeDB" id="B3RZH2"/>
<evidence type="ECO:0000256" key="5">
    <source>
        <dbReference type="SAM" id="MobiDB-lite"/>
    </source>
</evidence>
<feature type="compositionally biased region" description="Basic and acidic residues" evidence="5">
    <location>
        <begin position="1"/>
        <end position="27"/>
    </location>
</feature>
<dbReference type="Proteomes" id="UP000009022">
    <property type="component" value="Unassembled WGS sequence"/>
</dbReference>
<keyword evidence="3" id="KW-0547">Nucleotide-binding</keyword>
<dbReference type="Gene3D" id="3.40.50.300">
    <property type="entry name" value="P-loop containing nucleotide triphosphate hydrolases"/>
    <property type="match status" value="2"/>
</dbReference>
<evidence type="ECO:0000256" key="2">
    <source>
        <dbReference type="ARBA" id="ARBA00022737"/>
    </source>
</evidence>
<proteinExistence type="inferred from homology"/>
<feature type="region of interest" description="Disordered" evidence="5">
    <location>
        <begin position="1"/>
        <end position="28"/>
    </location>
</feature>
<name>B3RZH2_TRIAD</name>
<evidence type="ECO:0000256" key="1">
    <source>
        <dbReference type="ARBA" id="ARBA00011054"/>
    </source>
</evidence>
<dbReference type="FunFam" id="3.40.50.300:FF:001438">
    <property type="entry name" value="ATP-binding cassette sub-family F member 3"/>
    <property type="match status" value="1"/>
</dbReference>
<dbReference type="AlphaFoldDB" id="B3RZH2"/>
<dbReference type="InterPro" id="IPR003439">
    <property type="entry name" value="ABC_transporter-like_ATP-bd"/>
</dbReference>
<dbReference type="PROSITE" id="PS00211">
    <property type="entry name" value="ABC_TRANSPORTER_1"/>
    <property type="match status" value="1"/>
</dbReference>
<accession>B3RZH2</accession>
<dbReference type="SUPFAM" id="SSF52540">
    <property type="entry name" value="P-loop containing nucleoside triphosphate hydrolases"/>
    <property type="match status" value="2"/>
</dbReference>
<dbReference type="Pfam" id="PF00005">
    <property type="entry name" value="ABC_tran"/>
    <property type="match status" value="2"/>
</dbReference>
<dbReference type="STRING" id="10228.B3RZH2"/>
<dbReference type="PROSITE" id="PS50893">
    <property type="entry name" value="ABC_TRANSPORTER_2"/>
    <property type="match status" value="2"/>
</dbReference>
<keyword evidence="4" id="KW-0067">ATP-binding</keyword>
<dbReference type="RefSeq" id="XP_002113731.1">
    <property type="nucleotide sequence ID" value="XM_002113695.1"/>
</dbReference>
<dbReference type="GeneID" id="6754579"/>
<feature type="domain" description="ABC transporter" evidence="6">
    <location>
        <begin position="373"/>
        <end position="583"/>
    </location>
</feature>
<dbReference type="CTD" id="6754579"/>
<dbReference type="InterPro" id="IPR003593">
    <property type="entry name" value="AAA+_ATPase"/>
</dbReference>
<keyword evidence="2" id="KW-0677">Repeat</keyword>
<dbReference type="PANTHER" id="PTHR19211">
    <property type="entry name" value="ATP-BINDING TRANSPORT PROTEIN-RELATED"/>
    <property type="match status" value="1"/>
</dbReference>
<dbReference type="FunFam" id="3.40.50.300:FF:000104">
    <property type="entry name" value="ATP-binding cassette sub-family F member 3"/>
    <property type="match status" value="1"/>
</dbReference>
<comment type="similarity">
    <text evidence="1">Belongs to the ABC transporter superfamily. ABCF family. EF3 subfamily.</text>
</comment>
<sequence>VDRKKLEKAEARMKAKQDKRAAKDSDNKGQLSNRYIIASQALNKREAKLDSSGAKTADINIQNFDLSYADRTLLRDAEVILVRGRRYGLVGRNGIGKTTLLRAISGGELKIPSHFTVLHVEQEVAGDDTAVLQSVLECDQQREQLLREEKELNLQVNSNGSEDHNLHERLSFVYGKLSEIEADKAPARASVILQGLGFSTQMQTKTTKELSGGWRMRLALARALFVEPDLLLLDEPTNMLDIKAILWLENYLLSWPTILLTVSHDKNFLDFVPTDIIHMHSERLDSYHGNYETFLNSMTEKLKNQQREYEAQIQYREHLQIFIDRFRCNANRASQVQSKIKALEKLPVLTPVKSESEVVLKFPMPDALSPPILQLDEVTFGYEASLQLFKKLDFCVTMDSRIAIIGANGTGKTTLIRLLLGELSPGEGYRRAHRNLKVGYFSQHHVDQMDMKMSSVELLQARFPGNKAEEYRRHLGSFGVSGDLALRPVYTLSGGQKSRTAFALMTWKTPHVIIMDEPTNHLDIESVEALGKALSKFKGGVVLVSHDQYLVESVCNEFWTCPGRGKLKRLEGGFAEFKRIMEKEIS</sequence>
<dbReference type="KEGG" id="tad:TRIADDRAFT_27065"/>
<evidence type="ECO:0000256" key="4">
    <source>
        <dbReference type="ARBA" id="ARBA00022840"/>
    </source>
</evidence>
<organism evidence="7 8">
    <name type="scientific">Trichoplax adhaerens</name>
    <name type="common">Trichoplax reptans</name>
    <dbReference type="NCBI Taxonomy" id="10228"/>
    <lineage>
        <taxon>Eukaryota</taxon>
        <taxon>Metazoa</taxon>
        <taxon>Placozoa</taxon>
        <taxon>Uniplacotomia</taxon>
        <taxon>Trichoplacea</taxon>
        <taxon>Trichoplacidae</taxon>
        <taxon>Trichoplax</taxon>
    </lineage>
</organism>
<evidence type="ECO:0000259" key="6">
    <source>
        <dbReference type="PROSITE" id="PS50893"/>
    </source>
</evidence>
<dbReference type="InterPro" id="IPR050611">
    <property type="entry name" value="ABCF"/>
</dbReference>
<dbReference type="eggNOG" id="KOG0062">
    <property type="taxonomic scope" value="Eukaryota"/>
</dbReference>
<dbReference type="CDD" id="cd03221">
    <property type="entry name" value="ABCF_EF-3"/>
    <property type="match status" value="2"/>
</dbReference>
<dbReference type="Pfam" id="PF12848">
    <property type="entry name" value="ABC_tran_Xtn"/>
    <property type="match status" value="1"/>
</dbReference>
<feature type="domain" description="ABC transporter" evidence="6">
    <location>
        <begin position="59"/>
        <end position="306"/>
    </location>
</feature>
<evidence type="ECO:0000256" key="3">
    <source>
        <dbReference type="ARBA" id="ARBA00022741"/>
    </source>
</evidence>
<dbReference type="OrthoDB" id="2110130at2759"/>
<feature type="non-terminal residue" evidence="7">
    <location>
        <position position="1"/>
    </location>
</feature>
<dbReference type="HOGENOM" id="CLU_000604_36_6_1"/>
<reference evidence="7 8" key="1">
    <citation type="journal article" date="2008" name="Nature">
        <title>The Trichoplax genome and the nature of placozoans.</title>
        <authorList>
            <person name="Srivastava M."/>
            <person name="Begovic E."/>
            <person name="Chapman J."/>
            <person name="Putnam N.H."/>
            <person name="Hellsten U."/>
            <person name="Kawashima T."/>
            <person name="Kuo A."/>
            <person name="Mitros T."/>
            <person name="Salamov A."/>
            <person name="Carpenter M.L."/>
            <person name="Signorovitch A.Y."/>
            <person name="Moreno M.A."/>
            <person name="Kamm K."/>
            <person name="Grimwood J."/>
            <person name="Schmutz J."/>
            <person name="Shapiro H."/>
            <person name="Grigoriev I.V."/>
            <person name="Buss L.W."/>
            <person name="Schierwater B."/>
            <person name="Dellaporta S.L."/>
            <person name="Rokhsar D.S."/>
        </authorList>
    </citation>
    <scope>NUCLEOTIDE SEQUENCE [LARGE SCALE GENOMIC DNA]</scope>
    <source>
        <strain evidence="7 8">Grell-BS-1999</strain>
    </source>
</reference>
<dbReference type="EMBL" id="DS985246">
    <property type="protein sequence ID" value="EDV24205.1"/>
    <property type="molecule type" value="Genomic_DNA"/>
</dbReference>
<evidence type="ECO:0000313" key="8">
    <source>
        <dbReference type="Proteomes" id="UP000009022"/>
    </source>
</evidence>
<keyword evidence="8" id="KW-1185">Reference proteome</keyword>
<protein>
    <recommendedName>
        <fullName evidence="6">ABC transporter domain-containing protein</fullName>
    </recommendedName>
</protein>
<dbReference type="GO" id="GO:0016887">
    <property type="term" value="F:ATP hydrolysis activity"/>
    <property type="evidence" value="ECO:0007669"/>
    <property type="project" value="InterPro"/>
</dbReference>
<evidence type="ECO:0000313" key="7">
    <source>
        <dbReference type="EMBL" id="EDV24205.1"/>
    </source>
</evidence>
<dbReference type="InterPro" id="IPR027417">
    <property type="entry name" value="P-loop_NTPase"/>
</dbReference>
<dbReference type="GO" id="GO:0005524">
    <property type="term" value="F:ATP binding"/>
    <property type="evidence" value="ECO:0000318"/>
    <property type="project" value="GO_Central"/>
</dbReference>
<dbReference type="PANTHER" id="PTHR19211:SF117">
    <property type="entry name" value="ATP-BINDING CASSETTE SUB-FAMILY F MEMBER 3"/>
    <property type="match status" value="1"/>
</dbReference>
<dbReference type="OMA" id="CTHIADI"/>
<gene>
    <name evidence="7" type="ORF">TRIADDRAFT_27065</name>
</gene>
<dbReference type="FunCoup" id="B3RZH2">
    <property type="interactions" value="2151"/>
</dbReference>
<dbReference type="InterPro" id="IPR017871">
    <property type="entry name" value="ABC_transporter-like_CS"/>
</dbReference>
<dbReference type="SMART" id="SM00382">
    <property type="entry name" value="AAA"/>
    <property type="match status" value="2"/>
</dbReference>
<dbReference type="InterPro" id="IPR032781">
    <property type="entry name" value="ABC_tran_Xtn"/>
</dbReference>